<name>A0ABT6F3Z1_9BACT</name>
<evidence type="ECO:0000313" key="1">
    <source>
        <dbReference type="EMBL" id="MDG3002303.1"/>
    </source>
</evidence>
<dbReference type="EMBL" id="JARRAG010000001">
    <property type="protein sequence ID" value="MDG3002303.1"/>
    <property type="molecule type" value="Genomic_DNA"/>
</dbReference>
<organism evidence="1 2">
    <name type="scientific">Paludisphaera mucosa</name>
    <dbReference type="NCBI Taxonomy" id="3030827"/>
    <lineage>
        <taxon>Bacteria</taxon>
        <taxon>Pseudomonadati</taxon>
        <taxon>Planctomycetota</taxon>
        <taxon>Planctomycetia</taxon>
        <taxon>Isosphaerales</taxon>
        <taxon>Isosphaeraceae</taxon>
        <taxon>Paludisphaera</taxon>
    </lineage>
</organism>
<comment type="caution">
    <text evidence="1">The sequence shown here is derived from an EMBL/GenBank/DDBJ whole genome shotgun (WGS) entry which is preliminary data.</text>
</comment>
<protein>
    <submittedName>
        <fullName evidence="1">Uncharacterized protein</fullName>
    </submittedName>
</protein>
<gene>
    <name evidence="1" type="ORF">PZE19_00750</name>
</gene>
<keyword evidence="2" id="KW-1185">Reference proteome</keyword>
<proteinExistence type="predicted"/>
<accession>A0ABT6F3Z1</accession>
<dbReference type="RefSeq" id="WP_277858667.1">
    <property type="nucleotide sequence ID" value="NZ_JARRAG010000001.1"/>
</dbReference>
<sequence>MLHVAFGLFMLPKAAAILPCLSKTHRRHGRPSMPEFIYCFGYETPRQARNNDRHGWDDENSHGLTIRAESEEGAMRWGREVAERFIQLLLRDESISWKALGFADWIEVAGGESRDMPVVQDGEYPDYAPWLREQADDA</sequence>
<evidence type="ECO:0000313" key="2">
    <source>
        <dbReference type="Proteomes" id="UP001216907"/>
    </source>
</evidence>
<dbReference type="Proteomes" id="UP001216907">
    <property type="component" value="Unassembled WGS sequence"/>
</dbReference>
<reference evidence="1 2" key="1">
    <citation type="submission" date="2023-03" db="EMBL/GenBank/DDBJ databases">
        <title>Paludisphaera mucosa sp. nov. a novel planctomycete from northern fen.</title>
        <authorList>
            <person name="Ivanova A."/>
        </authorList>
    </citation>
    <scope>NUCLEOTIDE SEQUENCE [LARGE SCALE GENOMIC DNA]</scope>
    <source>
        <strain evidence="1 2">Pla2</strain>
    </source>
</reference>